<dbReference type="PROSITE" id="PS51375">
    <property type="entry name" value="PPR"/>
    <property type="match status" value="2"/>
</dbReference>
<dbReference type="OMA" id="MVMENIC"/>
<keyword evidence="5" id="KW-1185">Reference proteome</keyword>
<dbReference type="InterPro" id="IPR011990">
    <property type="entry name" value="TPR-like_helical_dom_sf"/>
</dbReference>
<dbReference type="AlphaFoldDB" id="A0A2P6QHU5"/>
<comment type="similarity">
    <text evidence="1">Belongs to the PPR family. P subfamily.</text>
</comment>
<evidence type="ECO:0000256" key="1">
    <source>
        <dbReference type="ARBA" id="ARBA00007626"/>
    </source>
</evidence>
<evidence type="ECO:0000256" key="2">
    <source>
        <dbReference type="ARBA" id="ARBA00022737"/>
    </source>
</evidence>
<keyword evidence="2" id="KW-0677">Repeat</keyword>
<dbReference type="STRING" id="74649.A0A2P6QHU5"/>
<dbReference type="PANTHER" id="PTHR46128:SF285">
    <property type="entry name" value="PENTATRICOPEPTIDE REPEAT-CONTAINING PROTEIN"/>
    <property type="match status" value="1"/>
</dbReference>
<dbReference type="NCBIfam" id="TIGR00756">
    <property type="entry name" value="PPR"/>
    <property type="match status" value="2"/>
</dbReference>
<protein>
    <submittedName>
        <fullName evidence="4">Putative pentatricopeptide</fullName>
    </submittedName>
</protein>
<dbReference type="InterPro" id="IPR002885">
    <property type="entry name" value="PPR_rpt"/>
</dbReference>
<evidence type="ECO:0000313" key="4">
    <source>
        <dbReference type="EMBL" id="PRQ33752.1"/>
    </source>
</evidence>
<evidence type="ECO:0000313" key="5">
    <source>
        <dbReference type="Proteomes" id="UP000238479"/>
    </source>
</evidence>
<organism evidence="4 5">
    <name type="scientific">Rosa chinensis</name>
    <name type="common">China rose</name>
    <dbReference type="NCBI Taxonomy" id="74649"/>
    <lineage>
        <taxon>Eukaryota</taxon>
        <taxon>Viridiplantae</taxon>
        <taxon>Streptophyta</taxon>
        <taxon>Embryophyta</taxon>
        <taxon>Tracheophyta</taxon>
        <taxon>Spermatophyta</taxon>
        <taxon>Magnoliopsida</taxon>
        <taxon>eudicotyledons</taxon>
        <taxon>Gunneridae</taxon>
        <taxon>Pentapetalae</taxon>
        <taxon>rosids</taxon>
        <taxon>fabids</taxon>
        <taxon>Rosales</taxon>
        <taxon>Rosaceae</taxon>
        <taxon>Rosoideae</taxon>
        <taxon>Rosoideae incertae sedis</taxon>
        <taxon>Rosa</taxon>
    </lineage>
</organism>
<proteinExistence type="inferred from homology"/>
<name>A0A2P6QHU5_ROSCH</name>
<reference evidence="4 5" key="1">
    <citation type="journal article" date="2018" name="Nat. Genet.">
        <title>The Rosa genome provides new insights in the design of modern roses.</title>
        <authorList>
            <person name="Bendahmane M."/>
        </authorList>
    </citation>
    <scope>NUCLEOTIDE SEQUENCE [LARGE SCALE GENOMIC DNA]</scope>
    <source>
        <strain evidence="5">cv. Old Blush</strain>
    </source>
</reference>
<dbReference type="Pfam" id="PF13812">
    <property type="entry name" value="PPR_3"/>
    <property type="match status" value="1"/>
</dbReference>
<evidence type="ECO:0000256" key="3">
    <source>
        <dbReference type="PROSITE-ProRule" id="PRU00708"/>
    </source>
</evidence>
<dbReference type="InterPro" id="IPR050872">
    <property type="entry name" value="PPR_P_subfamily"/>
</dbReference>
<dbReference type="Gene3D" id="1.25.40.10">
    <property type="entry name" value="Tetratricopeptide repeat domain"/>
    <property type="match status" value="1"/>
</dbReference>
<feature type="repeat" description="PPR" evidence="3">
    <location>
        <begin position="81"/>
        <end position="115"/>
    </location>
</feature>
<dbReference type="Gramene" id="PRQ33752">
    <property type="protein sequence ID" value="PRQ33752"/>
    <property type="gene ID" value="RchiOBHm_Chr5g0061131"/>
</dbReference>
<dbReference type="PANTHER" id="PTHR46128">
    <property type="entry name" value="MITOCHONDRIAL GROUP I INTRON SPLICING FACTOR CCM1"/>
    <property type="match status" value="1"/>
</dbReference>
<sequence length="169" mass="19015">MLQTRPLPSLVRFPQILGQLVKLKHYWEAITLYKVQTNASLRISPDVYSLSIIMNCYSRLNRIGFSLSVLAQFFKFGLELNVTTFTTLIIGFFIQNKVAEAAAIFSKMVEAGIQPNVVTFGTLIKGLCIKGNNVAAIQLLRKMEQGHCKPNVVVYNTIIDSLFKDARTR</sequence>
<gene>
    <name evidence="4" type="ORF">RchiOBHm_Chr5g0061131</name>
</gene>
<accession>A0A2P6QHU5</accession>
<feature type="repeat" description="PPR" evidence="3">
    <location>
        <begin position="116"/>
        <end position="150"/>
    </location>
</feature>
<comment type="caution">
    <text evidence="4">The sequence shown here is derived from an EMBL/GenBank/DDBJ whole genome shotgun (WGS) entry which is preliminary data.</text>
</comment>
<dbReference type="Proteomes" id="UP000238479">
    <property type="component" value="Chromosome 5"/>
</dbReference>
<dbReference type="EMBL" id="PDCK01000043">
    <property type="protein sequence ID" value="PRQ33752.1"/>
    <property type="molecule type" value="Genomic_DNA"/>
</dbReference>